<dbReference type="HOGENOM" id="CLU_1925824_0_0_10"/>
<gene>
    <name evidence="2" type="ORF">KAOT1_21417</name>
</gene>
<evidence type="ECO:0000256" key="1">
    <source>
        <dbReference type="SAM" id="SignalP"/>
    </source>
</evidence>
<feature type="signal peptide" evidence="1">
    <location>
        <begin position="1"/>
        <end position="29"/>
    </location>
</feature>
<evidence type="ECO:0000313" key="3">
    <source>
        <dbReference type="Proteomes" id="UP000002945"/>
    </source>
</evidence>
<dbReference type="PROSITE" id="PS51257">
    <property type="entry name" value="PROKAR_LIPOPROTEIN"/>
    <property type="match status" value="1"/>
</dbReference>
<dbReference type="EMBL" id="ABIB01000002">
    <property type="protein sequence ID" value="EDP97764.1"/>
    <property type="molecule type" value="Genomic_DNA"/>
</dbReference>
<keyword evidence="1" id="KW-0732">Signal</keyword>
<reference evidence="2 3" key="1">
    <citation type="journal article" date="2011" name="J. Bacteriol.">
        <title>Genome sequence of the algicidal bacterium Kordia algicida OT-1.</title>
        <authorList>
            <person name="Lee H.S."/>
            <person name="Kang S.G."/>
            <person name="Kwon K.K."/>
            <person name="Lee J.H."/>
            <person name="Kim S.J."/>
        </authorList>
    </citation>
    <scope>NUCLEOTIDE SEQUENCE [LARGE SCALE GENOMIC DNA]</scope>
    <source>
        <strain evidence="2 3">OT-1</strain>
    </source>
</reference>
<evidence type="ECO:0000313" key="2">
    <source>
        <dbReference type="EMBL" id="EDP97764.1"/>
    </source>
</evidence>
<proteinExistence type="predicted"/>
<dbReference type="AlphaFoldDB" id="A9DMQ7"/>
<sequence>MQKLKHYGITCVFFITVALLTFSCKSNQAVSNVKNNAISIANTKWSGTDSDGDFYEYHFLADGQVAYKTNTMRSSIVSFKDEEDIWSQNGKKVMIALGNTSIQIGDIAGNKMNGIAWNKDGKTWTFSLQKISK</sequence>
<dbReference type="RefSeq" id="WP_007096812.1">
    <property type="nucleotide sequence ID" value="NZ_CP142125.1"/>
</dbReference>
<accession>A9DMQ7</accession>
<comment type="caution">
    <text evidence="2">The sequence shown here is derived from an EMBL/GenBank/DDBJ whole genome shotgun (WGS) entry which is preliminary data.</text>
</comment>
<dbReference type="Proteomes" id="UP000002945">
    <property type="component" value="Unassembled WGS sequence"/>
</dbReference>
<evidence type="ECO:0008006" key="4">
    <source>
        <dbReference type="Google" id="ProtNLM"/>
    </source>
</evidence>
<name>A9DMQ7_9FLAO</name>
<organism evidence="2 3">
    <name type="scientific">Kordia algicida OT-1</name>
    <dbReference type="NCBI Taxonomy" id="391587"/>
    <lineage>
        <taxon>Bacteria</taxon>
        <taxon>Pseudomonadati</taxon>
        <taxon>Bacteroidota</taxon>
        <taxon>Flavobacteriia</taxon>
        <taxon>Flavobacteriales</taxon>
        <taxon>Flavobacteriaceae</taxon>
        <taxon>Kordia</taxon>
    </lineage>
</organism>
<dbReference type="OrthoDB" id="882993at2"/>
<feature type="chain" id="PRO_5002736652" description="Lipoprotein" evidence="1">
    <location>
        <begin position="30"/>
        <end position="133"/>
    </location>
</feature>
<dbReference type="eggNOG" id="ENOG502ZS38">
    <property type="taxonomic scope" value="Bacteria"/>
</dbReference>
<protein>
    <recommendedName>
        <fullName evidence="4">Lipoprotein</fullName>
    </recommendedName>
</protein>
<keyword evidence="3" id="KW-1185">Reference proteome</keyword>